<dbReference type="SUPFAM" id="SSF55811">
    <property type="entry name" value="Nudix"/>
    <property type="match status" value="1"/>
</dbReference>
<name>A0A1R0KU77_9PSEU</name>
<dbReference type="Pfam" id="PF00293">
    <property type="entry name" value="NUDIX"/>
    <property type="match status" value="1"/>
</dbReference>
<dbReference type="Gene3D" id="3.90.79.10">
    <property type="entry name" value="Nucleoside Triphosphate Pyrophosphohydrolase"/>
    <property type="match status" value="1"/>
</dbReference>
<reference evidence="4 5" key="1">
    <citation type="submission" date="2016-01" db="EMBL/GenBank/DDBJ databases">
        <title>Amycolatopsis coloradensis genome sequencing and assembly.</title>
        <authorList>
            <person name="Mayilraj S."/>
        </authorList>
    </citation>
    <scope>NUCLEOTIDE SEQUENCE [LARGE SCALE GENOMIC DNA]</scope>
    <source>
        <strain evidence="4 5">DSM 44225</strain>
    </source>
</reference>
<dbReference type="InterPro" id="IPR015797">
    <property type="entry name" value="NUDIX_hydrolase-like_dom_sf"/>
</dbReference>
<evidence type="ECO:0000313" key="4">
    <source>
        <dbReference type="EMBL" id="OLZ51635.1"/>
    </source>
</evidence>
<comment type="cofactor">
    <cofactor evidence="1">
        <name>Mg(2+)</name>
        <dbReference type="ChEBI" id="CHEBI:18420"/>
    </cofactor>
</comment>
<dbReference type="AlphaFoldDB" id="A0A1R0KU77"/>
<dbReference type="PANTHER" id="PTHR43046">
    <property type="entry name" value="GDP-MANNOSE MANNOSYL HYDROLASE"/>
    <property type="match status" value="1"/>
</dbReference>
<dbReference type="RefSeq" id="WP_076161195.1">
    <property type="nucleotide sequence ID" value="NZ_MQUQ01000007.1"/>
</dbReference>
<dbReference type="InterPro" id="IPR000086">
    <property type="entry name" value="NUDIX_hydrolase_dom"/>
</dbReference>
<evidence type="ECO:0000256" key="1">
    <source>
        <dbReference type="ARBA" id="ARBA00001946"/>
    </source>
</evidence>
<dbReference type="EMBL" id="MQUQ01000007">
    <property type="protein sequence ID" value="OLZ51635.1"/>
    <property type="molecule type" value="Genomic_DNA"/>
</dbReference>
<dbReference type="InterPro" id="IPR020084">
    <property type="entry name" value="NUDIX_hydrolase_CS"/>
</dbReference>
<keyword evidence="2" id="KW-0378">Hydrolase</keyword>
<dbReference type="PANTHER" id="PTHR43046:SF14">
    <property type="entry name" value="MUTT_NUDIX FAMILY PROTEIN"/>
    <property type="match status" value="1"/>
</dbReference>
<dbReference type="OrthoDB" id="21342at2"/>
<evidence type="ECO:0000259" key="3">
    <source>
        <dbReference type="PROSITE" id="PS51462"/>
    </source>
</evidence>
<protein>
    <recommendedName>
        <fullName evidence="3">Nudix hydrolase domain-containing protein</fullName>
    </recommendedName>
</protein>
<comment type="caution">
    <text evidence="4">The sequence shown here is derived from an EMBL/GenBank/DDBJ whole genome shotgun (WGS) entry which is preliminary data.</text>
</comment>
<proteinExistence type="predicted"/>
<dbReference type="PROSITE" id="PS00893">
    <property type="entry name" value="NUDIX_BOX"/>
    <property type="match status" value="1"/>
</dbReference>
<dbReference type="Proteomes" id="UP000187486">
    <property type="component" value="Unassembled WGS sequence"/>
</dbReference>
<feature type="domain" description="Nudix hydrolase" evidence="3">
    <location>
        <begin position="14"/>
        <end position="154"/>
    </location>
</feature>
<sequence length="165" mass="18319">MAAPQYVFDTKHDRYPLAVHVFLIQEMDCGGELPEEKVLLMRRAGSGYADGQLGLPAGHVDLGETPTTCAVREVAEELGVTLDPAELRPAGTMFRNSQEPRVDIFFTTRSWDGTPEIREPHKCTELVWADPQHLPGDALDFIEQAWNDAQNARVLREFGFAAAPV</sequence>
<organism evidence="4 5">
    <name type="scientific">Amycolatopsis coloradensis</name>
    <dbReference type="NCBI Taxonomy" id="76021"/>
    <lineage>
        <taxon>Bacteria</taxon>
        <taxon>Bacillati</taxon>
        <taxon>Actinomycetota</taxon>
        <taxon>Actinomycetes</taxon>
        <taxon>Pseudonocardiales</taxon>
        <taxon>Pseudonocardiaceae</taxon>
        <taxon>Amycolatopsis</taxon>
    </lineage>
</organism>
<evidence type="ECO:0000313" key="5">
    <source>
        <dbReference type="Proteomes" id="UP000187486"/>
    </source>
</evidence>
<dbReference type="STRING" id="76021.BS329_15320"/>
<dbReference type="PROSITE" id="PS51462">
    <property type="entry name" value="NUDIX"/>
    <property type="match status" value="1"/>
</dbReference>
<evidence type="ECO:0000256" key="2">
    <source>
        <dbReference type="ARBA" id="ARBA00022801"/>
    </source>
</evidence>
<dbReference type="GO" id="GO:0016787">
    <property type="term" value="F:hydrolase activity"/>
    <property type="evidence" value="ECO:0007669"/>
    <property type="project" value="UniProtKB-KW"/>
</dbReference>
<keyword evidence="5" id="KW-1185">Reference proteome</keyword>
<gene>
    <name evidence="4" type="ORF">BS329_15320</name>
</gene>
<accession>A0A1R0KU77</accession>